<proteinExistence type="predicted"/>
<protein>
    <recommendedName>
        <fullName evidence="4">Dicarboxylate transport domain-containing protein</fullName>
    </recommendedName>
</protein>
<evidence type="ECO:0000313" key="3">
    <source>
        <dbReference type="Proteomes" id="UP001500657"/>
    </source>
</evidence>
<keyword evidence="3" id="KW-1185">Reference proteome</keyword>
<dbReference type="EMBL" id="BAAAFO010000004">
    <property type="protein sequence ID" value="GAA0262344.1"/>
    <property type="molecule type" value="Genomic_DNA"/>
</dbReference>
<evidence type="ECO:0000256" key="1">
    <source>
        <dbReference type="SAM" id="SignalP"/>
    </source>
</evidence>
<keyword evidence="1" id="KW-0732">Signal</keyword>
<evidence type="ECO:0008006" key="4">
    <source>
        <dbReference type="Google" id="ProtNLM"/>
    </source>
</evidence>
<gene>
    <name evidence="2" type="ORF">GCM10009126_29950</name>
</gene>
<dbReference type="Proteomes" id="UP001500657">
    <property type="component" value="Unassembled WGS sequence"/>
</dbReference>
<evidence type="ECO:0000313" key="2">
    <source>
        <dbReference type="EMBL" id="GAA0262344.1"/>
    </source>
</evidence>
<reference evidence="2 3" key="1">
    <citation type="journal article" date="2019" name="Int. J. Syst. Evol. Microbiol.">
        <title>The Global Catalogue of Microorganisms (GCM) 10K type strain sequencing project: providing services to taxonomists for standard genome sequencing and annotation.</title>
        <authorList>
            <consortium name="The Broad Institute Genomics Platform"/>
            <consortium name="The Broad Institute Genome Sequencing Center for Infectious Disease"/>
            <person name="Wu L."/>
            <person name="Ma J."/>
        </authorList>
    </citation>
    <scope>NUCLEOTIDE SEQUENCE [LARGE SCALE GENOMIC DNA]</scope>
    <source>
        <strain evidence="2 3">JCM 16242</strain>
    </source>
</reference>
<organism evidence="2 3">
    <name type="scientific">Rhodanobacter caeni</name>
    <dbReference type="NCBI Taxonomy" id="657654"/>
    <lineage>
        <taxon>Bacteria</taxon>
        <taxon>Pseudomonadati</taxon>
        <taxon>Pseudomonadota</taxon>
        <taxon>Gammaproteobacteria</taxon>
        <taxon>Lysobacterales</taxon>
        <taxon>Rhodanobacteraceae</taxon>
        <taxon>Rhodanobacter</taxon>
    </lineage>
</organism>
<accession>A0ABN0UUZ3</accession>
<feature type="chain" id="PRO_5045237500" description="Dicarboxylate transport domain-containing protein" evidence="1">
    <location>
        <begin position="28"/>
        <end position="674"/>
    </location>
</feature>
<name>A0ABN0UUZ3_9GAMM</name>
<dbReference type="RefSeq" id="WP_343883608.1">
    <property type="nucleotide sequence ID" value="NZ_BAAAFO010000004.1"/>
</dbReference>
<comment type="caution">
    <text evidence="2">The sequence shown here is derived from an EMBL/GenBank/DDBJ whole genome shotgun (WGS) entry which is preliminary data.</text>
</comment>
<sequence length="674" mass="71517">MRFPSSHLLLGSCLLLLCGGWMAPARADVVFAARSISVPGVKLSTVTVHLGDRADGGIHLQLSAKQADVAAMGWRKVGLSLEGDLQRDARMRWILDGQLQLRGAPGGALGDATLRLVTSETTNTLQIDIEQGKATASAALPLDQPTHAQITLTQLPATWLQGLLGTVWSGRPTGGRLDAELALDVRDNGLQSSGQFSLAGVGFDTPAGTLAGERLGGSGRFGLDTTTVPSRIDLDATLRGGELLLGPIYASLPDHPVQLGLNATAQQGAFALEHLRVNDADALQLEGALAFDAKGELKQLRLDRLHAAFPAAYERYGRAWLATLGLRDVRLNGQLNASVDMRANGLRAFAFTTDGLDLAEADGRIAVTDLRGGLDWAAADDRPATTLQWKGLQFYRLPIGGTSSRWQSRNGALALQQPVDMSLLQGRLHLGELSWRPAAASGQRLSTALNVTGVDMAAFSQAMGWPRFPGTLGGAIPSLKWVDDRIELAGGLSVNLFGGFADITELSLQQPFGDSPVLAADIKLSKLDLGAITSVFDFGSITGTLDGSIDDLRLVNWQPVAFKARLLADEGGRISQRAVNNLTSVGGGGIAAGLQGAMLKLFKTFGYKRIGLNCTLQGSVCRMSGLEREQDGYTIVEGSGLPRLQVIGHQTEVDWPTLVRRLQEAVAGNAPEIR</sequence>
<feature type="signal peptide" evidence="1">
    <location>
        <begin position="1"/>
        <end position="27"/>
    </location>
</feature>